<dbReference type="AlphaFoldDB" id="A0A4W2ITQ8"/>
<evidence type="ECO:0000313" key="2">
    <source>
        <dbReference type="Proteomes" id="UP000429181"/>
    </source>
</evidence>
<evidence type="ECO:0000313" key="1">
    <source>
        <dbReference type="Ensembl" id="ENSBIXP00005046755.1"/>
    </source>
</evidence>
<reference evidence="1 2" key="1">
    <citation type="submission" date="2018-11" db="EMBL/GenBank/DDBJ databases">
        <title>Haplotype-resolved cattle genomes.</title>
        <authorList>
            <person name="Low W.Y."/>
            <person name="Tearle R."/>
            <person name="Bickhart D.M."/>
            <person name="Rosen B.D."/>
            <person name="Koren S."/>
            <person name="Rhie A."/>
            <person name="Hiendleder S."/>
            <person name="Phillippy A.M."/>
            <person name="Smith T.P.L."/>
            <person name="Williams J.L."/>
        </authorList>
    </citation>
    <scope>NUCLEOTIDE SEQUENCE [LARGE SCALE GENOMIC DNA]</scope>
</reference>
<reference evidence="1" key="2">
    <citation type="submission" date="2025-08" db="UniProtKB">
        <authorList>
            <consortium name="Ensembl"/>
        </authorList>
    </citation>
    <scope>IDENTIFICATION</scope>
</reference>
<organism evidence="1 2">
    <name type="scientific">Bos indicus x Bos taurus</name>
    <name type="common">Hybrid cattle</name>
    <dbReference type="NCBI Taxonomy" id="30522"/>
    <lineage>
        <taxon>Eukaryota</taxon>
        <taxon>Metazoa</taxon>
        <taxon>Chordata</taxon>
        <taxon>Craniata</taxon>
        <taxon>Vertebrata</taxon>
        <taxon>Euteleostomi</taxon>
        <taxon>Mammalia</taxon>
        <taxon>Eutheria</taxon>
        <taxon>Laurasiatheria</taxon>
        <taxon>Artiodactyla</taxon>
        <taxon>Ruminantia</taxon>
        <taxon>Pecora</taxon>
        <taxon>Bovidae</taxon>
        <taxon>Bovinae</taxon>
        <taxon>Bos</taxon>
    </lineage>
</organism>
<sequence length="49" mass="5575">MAAIIVFFFPQKELFSILILLNPLLKSAMRMEVIFVNYKVLSNKSTAAL</sequence>
<dbReference type="Proteomes" id="UP000429181">
    <property type="component" value="Chromosome 9"/>
</dbReference>
<name>A0A4W2ITQ8_BOBOX</name>
<accession>A0A4W2ITQ8</accession>
<dbReference type="Ensembl" id="ENSBIXT00005056587.1">
    <property type="protein sequence ID" value="ENSBIXP00005046755.1"/>
    <property type="gene ID" value="ENSBIXG00005031467.1"/>
</dbReference>
<protein>
    <submittedName>
        <fullName evidence="1">Uncharacterized protein</fullName>
    </submittedName>
</protein>
<proteinExistence type="predicted"/>